<feature type="compositionally biased region" description="Polar residues" evidence="1">
    <location>
        <begin position="127"/>
        <end position="144"/>
    </location>
</feature>
<evidence type="ECO:0000256" key="1">
    <source>
        <dbReference type="SAM" id="MobiDB-lite"/>
    </source>
</evidence>
<proteinExistence type="predicted"/>
<evidence type="ECO:0008006" key="4">
    <source>
        <dbReference type="Google" id="ProtNLM"/>
    </source>
</evidence>
<name>M2R3Z8_CERS8</name>
<reference evidence="2 3" key="1">
    <citation type="journal article" date="2012" name="Proc. Natl. Acad. Sci. U.S.A.">
        <title>Comparative genomics of Ceriporiopsis subvermispora and Phanerochaete chrysosporium provide insight into selective ligninolysis.</title>
        <authorList>
            <person name="Fernandez-Fueyo E."/>
            <person name="Ruiz-Duenas F.J."/>
            <person name="Ferreira P."/>
            <person name="Floudas D."/>
            <person name="Hibbett D.S."/>
            <person name="Canessa P."/>
            <person name="Larrondo L.F."/>
            <person name="James T.Y."/>
            <person name="Seelenfreund D."/>
            <person name="Lobos S."/>
            <person name="Polanco R."/>
            <person name="Tello M."/>
            <person name="Honda Y."/>
            <person name="Watanabe T."/>
            <person name="Watanabe T."/>
            <person name="Ryu J.S."/>
            <person name="Kubicek C.P."/>
            <person name="Schmoll M."/>
            <person name="Gaskell J."/>
            <person name="Hammel K.E."/>
            <person name="St John F.J."/>
            <person name="Vanden Wymelenberg A."/>
            <person name="Sabat G."/>
            <person name="Splinter BonDurant S."/>
            <person name="Syed K."/>
            <person name="Yadav J.S."/>
            <person name="Doddapaneni H."/>
            <person name="Subramanian V."/>
            <person name="Lavin J.L."/>
            <person name="Oguiza J.A."/>
            <person name="Perez G."/>
            <person name="Pisabarro A.G."/>
            <person name="Ramirez L."/>
            <person name="Santoyo F."/>
            <person name="Master E."/>
            <person name="Coutinho P.M."/>
            <person name="Henrissat B."/>
            <person name="Lombard V."/>
            <person name="Magnuson J.K."/>
            <person name="Kuees U."/>
            <person name="Hori C."/>
            <person name="Igarashi K."/>
            <person name="Samejima M."/>
            <person name="Held B.W."/>
            <person name="Barry K.W."/>
            <person name="LaButti K.M."/>
            <person name="Lapidus A."/>
            <person name="Lindquist E.A."/>
            <person name="Lucas S.M."/>
            <person name="Riley R."/>
            <person name="Salamov A.A."/>
            <person name="Hoffmeister D."/>
            <person name="Schwenk D."/>
            <person name="Hadar Y."/>
            <person name="Yarden O."/>
            <person name="de Vries R.P."/>
            <person name="Wiebenga A."/>
            <person name="Stenlid J."/>
            <person name="Eastwood D."/>
            <person name="Grigoriev I.V."/>
            <person name="Berka R.M."/>
            <person name="Blanchette R.A."/>
            <person name="Kersten P."/>
            <person name="Martinez A.T."/>
            <person name="Vicuna R."/>
            <person name="Cullen D."/>
        </authorList>
    </citation>
    <scope>NUCLEOTIDE SEQUENCE [LARGE SCALE GENOMIC DNA]</scope>
    <source>
        <strain evidence="2 3">B</strain>
    </source>
</reference>
<feature type="compositionally biased region" description="Basic and acidic residues" evidence="1">
    <location>
        <begin position="86"/>
        <end position="95"/>
    </location>
</feature>
<keyword evidence="3" id="KW-1185">Reference proteome</keyword>
<feature type="compositionally biased region" description="Low complexity" evidence="1">
    <location>
        <begin position="157"/>
        <end position="168"/>
    </location>
</feature>
<evidence type="ECO:0000313" key="3">
    <source>
        <dbReference type="Proteomes" id="UP000016930"/>
    </source>
</evidence>
<dbReference type="EMBL" id="KB445805">
    <property type="protein sequence ID" value="EMD33651.1"/>
    <property type="molecule type" value="Genomic_DNA"/>
</dbReference>
<dbReference type="HOGENOM" id="CLU_573627_0_0_1"/>
<feature type="compositionally biased region" description="Pro residues" evidence="1">
    <location>
        <begin position="114"/>
        <end position="123"/>
    </location>
</feature>
<evidence type="ECO:0000313" key="2">
    <source>
        <dbReference type="EMBL" id="EMD33651.1"/>
    </source>
</evidence>
<feature type="compositionally biased region" description="Basic and acidic residues" evidence="1">
    <location>
        <begin position="145"/>
        <end position="156"/>
    </location>
</feature>
<gene>
    <name evidence="2" type="ORF">CERSUDRAFT_125926</name>
</gene>
<dbReference type="AlphaFoldDB" id="M2R3Z8"/>
<protein>
    <recommendedName>
        <fullName evidence="4">C2H2-type domain-containing protein</fullName>
    </recommendedName>
</protein>
<feature type="compositionally biased region" description="Polar residues" evidence="1">
    <location>
        <begin position="197"/>
        <end position="206"/>
    </location>
</feature>
<organism evidence="2 3">
    <name type="scientific">Ceriporiopsis subvermispora (strain B)</name>
    <name type="common">White-rot fungus</name>
    <name type="synonym">Gelatoporia subvermispora</name>
    <dbReference type="NCBI Taxonomy" id="914234"/>
    <lineage>
        <taxon>Eukaryota</taxon>
        <taxon>Fungi</taxon>
        <taxon>Dikarya</taxon>
        <taxon>Basidiomycota</taxon>
        <taxon>Agaricomycotina</taxon>
        <taxon>Agaricomycetes</taxon>
        <taxon>Polyporales</taxon>
        <taxon>Gelatoporiaceae</taxon>
        <taxon>Gelatoporia</taxon>
    </lineage>
</organism>
<accession>M2R3Z8</accession>
<feature type="region of interest" description="Disordered" evidence="1">
    <location>
        <begin position="86"/>
        <end position="384"/>
    </location>
</feature>
<sequence>MSLSDQFTDILYGDFPDERYTNAYTSEQLSTNSYIFDGMTMPVGPEQLGEDMTSSWDYSRYDTDTSDFSTLFQEQMRNAGVEDWHEASGDVEPVHPPDQPSCSAETSEVGMPDSYPPLDPPYVPLQHPSQSDYQSQCNGISCSAQERKRSPERDEGSSVASRSASPRSGLLPRKRLRTESPDFNATAADDIEDVQDNHVTVPSETTRPIDLIGNSFDQRHSADRTPSPCESDKENAPPLHHSPEIVPSPAQGYKTPRGVVSIETEDRDSLFNMSDTGSVVDDDDVEKDPDWVPSTRMLSQELASPRYAAPSLPRASPQPADTVAFDSSGREDSAIAESRASSPDIPLAVALAQQRASSSRRPHTRANPRPDHSPCPRQKSRGRKTRVACDIPGCKKTFSRHADMVRHKDSPACLKAQEMLKGARKPMCNGCKRCYARIDAWTRHLSNRTASKSCTKLSSFTMVFVDHALVQPDDTE</sequence>
<dbReference type="Proteomes" id="UP000016930">
    <property type="component" value="Unassembled WGS sequence"/>
</dbReference>